<evidence type="ECO:0000256" key="2">
    <source>
        <dbReference type="SAM" id="MobiDB-lite"/>
    </source>
</evidence>
<protein>
    <submittedName>
        <fullName evidence="3">Uncharacterized protein</fullName>
    </submittedName>
</protein>
<feature type="region of interest" description="Disordered" evidence="2">
    <location>
        <begin position="1"/>
        <end position="33"/>
    </location>
</feature>
<name>A0A5J4UW95_9EUKA</name>
<accession>A0A5J4UW95</accession>
<feature type="compositionally biased region" description="Basic and acidic residues" evidence="2">
    <location>
        <begin position="1"/>
        <end position="13"/>
    </location>
</feature>
<keyword evidence="1" id="KW-0175">Coiled coil</keyword>
<comment type="caution">
    <text evidence="3">The sequence shown here is derived from an EMBL/GenBank/DDBJ whole genome shotgun (WGS) entry which is preliminary data.</text>
</comment>
<proteinExistence type="predicted"/>
<evidence type="ECO:0000313" key="4">
    <source>
        <dbReference type="Proteomes" id="UP000324800"/>
    </source>
</evidence>
<evidence type="ECO:0000256" key="1">
    <source>
        <dbReference type="SAM" id="Coils"/>
    </source>
</evidence>
<dbReference type="AlphaFoldDB" id="A0A5J4UW95"/>
<feature type="coiled-coil region" evidence="1">
    <location>
        <begin position="36"/>
        <end position="74"/>
    </location>
</feature>
<dbReference type="Proteomes" id="UP000324800">
    <property type="component" value="Unassembled WGS sequence"/>
</dbReference>
<gene>
    <name evidence="3" type="ORF">EZS28_029959</name>
</gene>
<reference evidence="3 4" key="1">
    <citation type="submission" date="2019-03" db="EMBL/GenBank/DDBJ databases">
        <title>Single cell metagenomics reveals metabolic interactions within the superorganism composed of flagellate Streblomastix strix and complex community of Bacteroidetes bacteria on its surface.</title>
        <authorList>
            <person name="Treitli S.C."/>
            <person name="Kolisko M."/>
            <person name="Husnik F."/>
            <person name="Keeling P."/>
            <person name="Hampl V."/>
        </authorList>
    </citation>
    <scope>NUCLEOTIDE SEQUENCE [LARGE SCALE GENOMIC DNA]</scope>
    <source>
        <strain evidence="3">ST1C</strain>
    </source>
</reference>
<sequence length="99" mass="11947">MQQPKEKFDETIRGRGVGVEHLNPVTENDPKKDDKIRQLQVEIESMKREKENMTRQMMDKLNVLESILQDEKEEHLKNKTKLRQTQESLKFERQKRIQN</sequence>
<dbReference type="EMBL" id="SNRW01011921">
    <property type="protein sequence ID" value="KAA6374514.1"/>
    <property type="molecule type" value="Genomic_DNA"/>
</dbReference>
<feature type="region of interest" description="Disordered" evidence="2">
    <location>
        <begin position="74"/>
        <end position="99"/>
    </location>
</feature>
<feature type="compositionally biased region" description="Basic and acidic residues" evidence="2">
    <location>
        <begin position="89"/>
        <end position="99"/>
    </location>
</feature>
<evidence type="ECO:0000313" key="3">
    <source>
        <dbReference type="EMBL" id="KAA6374514.1"/>
    </source>
</evidence>
<organism evidence="3 4">
    <name type="scientific">Streblomastix strix</name>
    <dbReference type="NCBI Taxonomy" id="222440"/>
    <lineage>
        <taxon>Eukaryota</taxon>
        <taxon>Metamonada</taxon>
        <taxon>Preaxostyla</taxon>
        <taxon>Oxymonadida</taxon>
        <taxon>Streblomastigidae</taxon>
        <taxon>Streblomastix</taxon>
    </lineage>
</organism>